<feature type="coiled-coil region" evidence="1">
    <location>
        <begin position="187"/>
        <end position="255"/>
    </location>
</feature>
<evidence type="ECO:0000313" key="6">
    <source>
        <dbReference type="Proteomes" id="UP000014104"/>
    </source>
</evidence>
<gene>
    <name evidence="5" type="ORF">I570_01720</name>
    <name evidence="4" type="ORF">OMU_00164</name>
</gene>
<evidence type="ECO:0000259" key="3">
    <source>
        <dbReference type="Pfam" id="PF13349"/>
    </source>
</evidence>
<name>A0AAV3J4J7_ENTAV</name>
<comment type="caution">
    <text evidence="5">The sequence shown here is derived from an EMBL/GenBank/DDBJ whole genome shotgun (WGS) entry which is preliminary data.</text>
</comment>
<dbReference type="Pfam" id="PF13349">
    <property type="entry name" value="DUF4097"/>
    <property type="match status" value="1"/>
</dbReference>
<reference evidence="5 7" key="2">
    <citation type="submission" date="2013-03" db="EMBL/GenBank/DDBJ databases">
        <title>The Genome Sequence of Enterococcus avium ATCC_14025 (PacBio/Illumina hybrid assembly).</title>
        <authorList>
            <consortium name="The Broad Institute Genomics Platform"/>
            <consortium name="The Broad Institute Genome Sequencing Center for Infectious Disease"/>
            <person name="Earl A."/>
            <person name="Russ C."/>
            <person name="Gilmore M."/>
            <person name="Surin D."/>
            <person name="Walker B."/>
            <person name="Young S."/>
            <person name="Zeng Q."/>
            <person name="Gargeya S."/>
            <person name="Fitzgerald M."/>
            <person name="Haas B."/>
            <person name="Abouelleil A."/>
            <person name="Allen A.W."/>
            <person name="Alvarado L."/>
            <person name="Arachchi H.M."/>
            <person name="Berlin A.M."/>
            <person name="Chapman S.B."/>
            <person name="Gainer-Dewar J."/>
            <person name="Goldberg J."/>
            <person name="Griggs A."/>
            <person name="Gujja S."/>
            <person name="Hansen M."/>
            <person name="Howarth C."/>
            <person name="Imamovic A."/>
            <person name="Ireland A."/>
            <person name="Larimer J."/>
            <person name="McCowan C."/>
            <person name="Murphy C."/>
            <person name="Pearson M."/>
            <person name="Poon T.W."/>
            <person name="Priest M."/>
            <person name="Roberts A."/>
            <person name="Saif S."/>
            <person name="Shea T."/>
            <person name="Sisk P."/>
            <person name="Sykes S."/>
            <person name="Wortman J."/>
            <person name="Nusbaum C."/>
            <person name="Birren B."/>
        </authorList>
    </citation>
    <scope>NUCLEOTIDE SEQUENCE [LARGE SCALE GENOMIC DNA]</scope>
    <source>
        <strain evidence="5 7">ATCC 14025</strain>
    </source>
</reference>
<dbReference type="NCBIfam" id="NF038025">
    <property type="entry name" value="dapto_LiaX"/>
    <property type="match status" value="1"/>
</dbReference>
<dbReference type="InterPro" id="IPR058219">
    <property type="entry name" value="LiaX"/>
</dbReference>
<feature type="compositionally biased region" description="Basic and acidic residues" evidence="2">
    <location>
        <begin position="100"/>
        <end position="118"/>
    </location>
</feature>
<sequence>MNERQKILESIKKGILSPEEGLDLLESLGLNEETKSESAPETEEEPIVEEPSATETEKETVEEPVNKLEQEETSQHVAEFEGEIESKDFLGPVEDEEKTEIEKDLEFDNDVTIEKISESDLADDDLLEQPAFEEPAEVETELELEPETPEEALSEKPQSSDSVSSMIDEWENKKSEPKEEDPVRSKIDEFDEALQTKIEALREKKEEFRELNLEAELGIISAENEVIYNQMKIELKEREEEIELLKHERRAIDEDMFVSPEGPYVSDGFFEVPDDFEEQKYRPMDRPHEEPTDLASRIARMVTRTTERVSDKVTNDFDWKKMNQKFYGTAKTHFSHQFTFEDIDAKTIDIKLAKGKVILKTWEDETINDIKVEATVALLGKMEEPDPIDAFLERSHIDINNYQILFHVPNKRVDAKLTFYLPRRQYNHLSVRLLTGDLMIEELVAKNASIKATNGTVLIKELGASMLEFEGTNNDVEIREGQITNALIETVTGTIISKADVVRSEYSLINGDIKLSAGNENLKKIEAQSVNGNVKVSLPQTVGIEGVAKTGVGTINYRFANCETIQERNGNTQKVLHFQRAAGESAEIEVSSKAGNIFLKDYER</sequence>
<feature type="compositionally biased region" description="Basic and acidic residues" evidence="2">
    <location>
        <begin position="170"/>
        <end position="187"/>
    </location>
</feature>
<evidence type="ECO:0000256" key="2">
    <source>
        <dbReference type="SAM" id="MobiDB-lite"/>
    </source>
</evidence>
<evidence type="ECO:0000256" key="1">
    <source>
        <dbReference type="SAM" id="Coils"/>
    </source>
</evidence>
<protein>
    <recommendedName>
        <fullName evidence="3">DUF4097 domain-containing protein</fullName>
    </recommendedName>
</protein>
<dbReference type="AlphaFoldDB" id="A0AAV3J4J7"/>
<feature type="compositionally biased region" description="Polar residues" evidence="2">
    <location>
        <begin position="156"/>
        <end position="165"/>
    </location>
</feature>
<accession>A0AAV3J4J7</accession>
<dbReference type="EMBL" id="ASWL01000002">
    <property type="protein sequence ID" value="EOU23854.1"/>
    <property type="molecule type" value="Genomic_DNA"/>
</dbReference>
<evidence type="ECO:0000313" key="5">
    <source>
        <dbReference type="EMBL" id="EOU23854.1"/>
    </source>
</evidence>
<evidence type="ECO:0000313" key="4">
    <source>
        <dbReference type="EMBL" id="EOT51568.1"/>
    </source>
</evidence>
<dbReference type="EMBL" id="AHYV01000003">
    <property type="protein sequence ID" value="EOT51568.1"/>
    <property type="molecule type" value="Genomic_DNA"/>
</dbReference>
<dbReference type="RefSeq" id="WP_016178070.1">
    <property type="nucleotide sequence ID" value="NZ_KE136357.1"/>
</dbReference>
<feature type="compositionally biased region" description="Low complexity" evidence="2">
    <location>
        <begin position="16"/>
        <end position="31"/>
    </location>
</feature>
<proteinExistence type="predicted"/>
<feature type="compositionally biased region" description="Acidic residues" evidence="2">
    <location>
        <begin position="134"/>
        <end position="152"/>
    </location>
</feature>
<feature type="domain" description="DUF4097" evidence="3">
    <location>
        <begin position="400"/>
        <end position="597"/>
    </location>
</feature>
<keyword evidence="1" id="KW-0175">Coiled coil</keyword>
<dbReference type="Proteomes" id="UP000014104">
    <property type="component" value="Unassembled WGS sequence"/>
</dbReference>
<dbReference type="InterPro" id="IPR025164">
    <property type="entry name" value="Toastrack_DUF4097"/>
</dbReference>
<keyword evidence="6" id="KW-1185">Reference proteome</keyword>
<feature type="region of interest" description="Disordered" evidence="2">
    <location>
        <begin position="13"/>
        <end position="187"/>
    </location>
</feature>
<dbReference type="Proteomes" id="UP000014107">
    <property type="component" value="Unassembled WGS sequence"/>
</dbReference>
<organism evidence="5 7">
    <name type="scientific">Enterococcus avium ATCC 14025</name>
    <dbReference type="NCBI Taxonomy" id="1140002"/>
    <lineage>
        <taxon>Bacteria</taxon>
        <taxon>Bacillati</taxon>
        <taxon>Bacillota</taxon>
        <taxon>Bacilli</taxon>
        <taxon>Lactobacillales</taxon>
        <taxon>Enterococcaceae</taxon>
        <taxon>Enterococcus</taxon>
    </lineage>
</organism>
<reference evidence="4 6" key="1">
    <citation type="submission" date="2013-03" db="EMBL/GenBank/DDBJ databases">
        <title>The Genome Sequence of Enterococcus avium ATCC_14025 (Illumina only assembly).</title>
        <authorList>
            <consortium name="The Broad Institute Genomics Platform"/>
            <consortium name="The Broad Institute Genome Sequencing Center for Infectious Disease"/>
            <person name="Earl A."/>
            <person name="Russ C."/>
            <person name="Gilmore M."/>
            <person name="Surin D."/>
            <person name="Walker B."/>
            <person name="Young S."/>
            <person name="Zeng Q."/>
            <person name="Gargeya S."/>
            <person name="Fitzgerald M."/>
            <person name="Haas B."/>
            <person name="Abouelleil A."/>
            <person name="Allen A.W."/>
            <person name="Alvarado L."/>
            <person name="Arachchi H.M."/>
            <person name="Berlin A.M."/>
            <person name="Chapman S.B."/>
            <person name="Gainer-Dewar J."/>
            <person name="Goldberg J."/>
            <person name="Griggs A."/>
            <person name="Gujja S."/>
            <person name="Hansen M."/>
            <person name="Howarth C."/>
            <person name="Imamovic A."/>
            <person name="Ireland A."/>
            <person name="Larimer J."/>
            <person name="McCowan C."/>
            <person name="Murphy C."/>
            <person name="Pearson M."/>
            <person name="Poon T.W."/>
            <person name="Priest M."/>
            <person name="Roberts A."/>
            <person name="Saif S."/>
            <person name="Shea T."/>
            <person name="Sisk P."/>
            <person name="Sykes S."/>
            <person name="Wortman J."/>
            <person name="Nusbaum C."/>
            <person name="Birren B."/>
        </authorList>
    </citation>
    <scope>NUCLEOTIDE SEQUENCE [LARGE SCALE GENOMIC DNA]</scope>
    <source>
        <strain evidence="4 6">ATCC 14025</strain>
    </source>
</reference>
<evidence type="ECO:0000313" key="7">
    <source>
        <dbReference type="Proteomes" id="UP000014107"/>
    </source>
</evidence>
<feature type="compositionally biased region" description="Basic and acidic residues" evidence="2">
    <location>
        <begin position="55"/>
        <end position="74"/>
    </location>
</feature>